<gene>
    <name evidence="3" type="ORF">GSU10_02235</name>
    <name evidence="4" type="ORF">GSU10_05360</name>
    <name evidence="5" type="ORF">GSU10_06815</name>
    <name evidence="6" type="ORF">GSU10_10880</name>
    <name evidence="7" type="ORF">GSU10_12230</name>
</gene>
<dbReference type="GO" id="GO:0004803">
    <property type="term" value="F:transposase activity"/>
    <property type="evidence" value="ECO:0007669"/>
    <property type="project" value="TreeGrafter"/>
</dbReference>
<dbReference type="GO" id="GO:0005829">
    <property type="term" value="C:cytosol"/>
    <property type="evidence" value="ECO:0007669"/>
    <property type="project" value="TreeGrafter"/>
</dbReference>
<dbReference type="InterPro" id="IPR051917">
    <property type="entry name" value="Transposase-Integrase"/>
</dbReference>
<dbReference type="GO" id="GO:0015074">
    <property type="term" value="P:DNA integration"/>
    <property type="evidence" value="ECO:0007669"/>
    <property type="project" value="InterPro"/>
</dbReference>
<evidence type="ECO:0000313" key="3">
    <source>
        <dbReference type="EMBL" id="QHC54586.1"/>
    </source>
</evidence>
<dbReference type="Pfam" id="PF00665">
    <property type="entry name" value="rve"/>
    <property type="match status" value="1"/>
</dbReference>
<dbReference type="InterPro" id="IPR025246">
    <property type="entry name" value="IS30-like_HTH"/>
</dbReference>
<dbReference type="SUPFAM" id="SSF53098">
    <property type="entry name" value="Ribonuclease H-like"/>
    <property type="match status" value="1"/>
</dbReference>
<evidence type="ECO:0000313" key="7">
    <source>
        <dbReference type="EMBL" id="QHC56325.1"/>
    </source>
</evidence>
<dbReference type="InterPro" id="IPR036397">
    <property type="entry name" value="RNaseH_sf"/>
</dbReference>
<dbReference type="InterPro" id="IPR053392">
    <property type="entry name" value="Transposase_IS30-like"/>
</dbReference>
<protein>
    <submittedName>
        <fullName evidence="6">IS30 family transposase</fullName>
    </submittedName>
</protein>
<evidence type="ECO:0000259" key="2">
    <source>
        <dbReference type="PROSITE" id="PS50994"/>
    </source>
</evidence>
<dbReference type="EMBL" id="CP047186">
    <property type="protein sequence ID" value="QHC54586.1"/>
    <property type="molecule type" value="Genomic_DNA"/>
</dbReference>
<dbReference type="EMBL" id="CP047186">
    <property type="protein sequence ID" value="QHC55117.1"/>
    <property type="molecule type" value="Genomic_DNA"/>
</dbReference>
<dbReference type="EMBL" id="CP047186">
    <property type="protein sequence ID" value="QHC56084.1"/>
    <property type="molecule type" value="Genomic_DNA"/>
</dbReference>
<name>A0AAE6RMM5_9MICO</name>
<dbReference type="GO" id="GO:0006310">
    <property type="term" value="P:DNA recombination"/>
    <property type="evidence" value="ECO:0007669"/>
    <property type="project" value="UniProtKB-KW"/>
</dbReference>
<organism evidence="6 8">
    <name type="scientific">Rathayibacter tanaceti</name>
    <dbReference type="NCBI Taxonomy" id="1671680"/>
    <lineage>
        <taxon>Bacteria</taxon>
        <taxon>Bacillati</taxon>
        <taxon>Actinomycetota</taxon>
        <taxon>Actinomycetes</taxon>
        <taxon>Micrococcales</taxon>
        <taxon>Microbacteriaceae</taxon>
        <taxon>Rathayibacter</taxon>
    </lineage>
</organism>
<dbReference type="PANTHER" id="PTHR10948">
    <property type="entry name" value="TRANSPOSASE"/>
    <property type="match status" value="1"/>
</dbReference>
<sequence>MVRRQLSFEDRAQIAVGIKQGLSDREIAELIDRDRTVVWRERSRNSLKTRGYQPVSAQTKARKRRARPQERLIDADSVLSARVRADLKRSRTPRQIAGRLRLEAADASVDTMTHSPDAAGRTVSHEAIYRWIYAHPKGELAREGILLRSKQTTRKRRRPLGERTGGRIVGMVSIDDRPEEASDRRVPGAWEGDLIIGAHGKTAAITLVERHSRFAIILGLPDGKDSDGVADALIDRVDDLPAHLRGSLTWDQGTEMARHAQLTLATELPVYFAHPRSPWERPSNENTNGLIREYLPKGIEITNHQPYLNAIADELNDRPRQTLGFRTPREVFERLLLDEAVA</sequence>
<dbReference type="PROSITE" id="PS50994">
    <property type="entry name" value="INTEGRASE"/>
    <property type="match status" value="1"/>
</dbReference>
<evidence type="ECO:0000313" key="6">
    <source>
        <dbReference type="EMBL" id="QHC56084.1"/>
    </source>
</evidence>
<dbReference type="AlphaFoldDB" id="A0AAE6RMM5"/>
<dbReference type="Proteomes" id="UP000465031">
    <property type="component" value="Chromosome"/>
</dbReference>
<feature type="domain" description="Integrase catalytic" evidence="2">
    <location>
        <begin position="174"/>
        <end position="336"/>
    </location>
</feature>
<accession>A0AAE6RMM5</accession>
<dbReference type="EMBL" id="CP047186">
    <property type="protein sequence ID" value="QHC55373.1"/>
    <property type="molecule type" value="Genomic_DNA"/>
</dbReference>
<dbReference type="KEGG" id="rte:GSU10_05360"/>
<reference evidence="6" key="2">
    <citation type="submission" date="2019-12" db="EMBL/GenBank/DDBJ databases">
        <title>Complete and Draft Genome Sequences of New Strains and Members of Some Known Species of the Genus Rathayibacter isolated from Plants.</title>
        <authorList>
            <person name="Tarlachkov S.V."/>
            <person name="Starodumova I.P."/>
            <person name="Dorofeeva L.V."/>
            <person name="Prisyazhnaya N.V."/>
            <person name="Leyn S.A."/>
            <person name="Zlamal J.E."/>
            <person name="Elane M.L."/>
            <person name="Osterman A.L."/>
            <person name="Nadler S.A."/>
            <person name="Subbotin S.A."/>
            <person name="Evtushenko L.I."/>
        </authorList>
    </citation>
    <scope>NUCLEOTIDE SEQUENCE</scope>
    <source>
        <strain evidence="6">VKM Ac-2761</strain>
    </source>
</reference>
<evidence type="ECO:0000256" key="1">
    <source>
        <dbReference type="ARBA" id="ARBA00023172"/>
    </source>
</evidence>
<dbReference type="Pfam" id="PF13936">
    <property type="entry name" value="HTH_38"/>
    <property type="match status" value="1"/>
</dbReference>
<reference evidence="8" key="1">
    <citation type="submission" date="2019-12" db="EMBL/GenBank/DDBJ databases">
        <title>Complete and draft genome sequences of new strains and members of some known species of the genus Rathayibacter isolated from plants.</title>
        <authorList>
            <person name="Tarlachkov S.V."/>
            <person name="Starodumova I.P."/>
            <person name="Dorofeeva L.V."/>
            <person name="Prisyazhnaya N.V."/>
            <person name="Leyn S."/>
            <person name="Zlamal J."/>
            <person name="Elan M."/>
            <person name="Osterman A.L."/>
            <person name="Nadler S."/>
            <person name="Subbotin S.A."/>
            <person name="Evtushenko L.I."/>
        </authorList>
    </citation>
    <scope>NUCLEOTIDE SEQUENCE [LARGE SCALE GENOMIC DNA]</scope>
    <source>
        <strain evidence="8">VKM Ac-2761</strain>
    </source>
</reference>
<dbReference type="RefSeq" id="WP_159316544.1">
    <property type="nucleotide sequence ID" value="NZ_CP047186.1"/>
</dbReference>
<keyword evidence="1" id="KW-0233">DNA recombination</keyword>
<dbReference type="InterPro" id="IPR001584">
    <property type="entry name" value="Integrase_cat-core"/>
</dbReference>
<dbReference type="KEGG" id="rte:GSU10_06815"/>
<evidence type="ECO:0000313" key="8">
    <source>
        <dbReference type="Proteomes" id="UP000465031"/>
    </source>
</evidence>
<evidence type="ECO:0000313" key="4">
    <source>
        <dbReference type="EMBL" id="QHC55117.1"/>
    </source>
</evidence>
<dbReference type="Gene3D" id="3.30.420.10">
    <property type="entry name" value="Ribonuclease H-like superfamily/Ribonuclease H"/>
    <property type="match status" value="1"/>
</dbReference>
<dbReference type="EMBL" id="CP047186">
    <property type="protein sequence ID" value="QHC56325.1"/>
    <property type="molecule type" value="Genomic_DNA"/>
</dbReference>
<dbReference type="GO" id="GO:0032196">
    <property type="term" value="P:transposition"/>
    <property type="evidence" value="ECO:0007669"/>
    <property type="project" value="TreeGrafter"/>
</dbReference>
<evidence type="ECO:0000313" key="5">
    <source>
        <dbReference type="EMBL" id="QHC55373.1"/>
    </source>
</evidence>
<dbReference type="KEGG" id="rte:GSU10_10880"/>
<dbReference type="KEGG" id="rte:GSU10_02235"/>
<dbReference type="KEGG" id="rte:GSU10_12230"/>
<dbReference type="GO" id="GO:0003676">
    <property type="term" value="F:nucleic acid binding"/>
    <property type="evidence" value="ECO:0007669"/>
    <property type="project" value="InterPro"/>
</dbReference>
<dbReference type="InterPro" id="IPR012337">
    <property type="entry name" value="RNaseH-like_sf"/>
</dbReference>
<dbReference type="PANTHER" id="PTHR10948:SF23">
    <property type="entry name" value="TRANSPOSASE INSI FOR INSERTION SEQUENCE ELEMENT IS30A-RELATED"/>
    <property type="match status" value="1"/>
</dbReference>
<proteinExistence type="predicted"/>
<dbReference type="NCBIfam" id="NF033563">
    <property type="entry name" value="transpos_IS30"/>
    <property type="match status" value="1"/>
</dbReference>